<dbReference type="EMBL" id="AYZE01000014">
    <property type="protein sequence ID" value="KRM90731.1"/>
    <property type="molecule type" value="Genomic_DNA"/>
</dbReference>
<dbReference type="Proteomes" id="UP000051131">
    <property type="component" value="Unassembled WGS sequence"/>
</dbReference>
<evidence type="ECO:0000313" key="4">
    <source>
        <dbReference type="Proteomes" id="UP000051131"/>
    </source>
</evidence>
<dbReference type="Pfam" id="PF02325">
    <property type="entry name" value="CCB3_YggT"/>
    <property type="match status" value="1"/>
</dbReference>
<protein>
    <recommendedName>
        <fullName evidence="5">YggT family protein</fullName>
    </recommendedName>
</protein>
<accession>A0A0R2CQZ2</accession>
<dbReference type="GO" id="GO:0016020">
    <property type="term" value="C:membrane"/>
    <property type="evidence" value="ECO:0007669"/>
    <property type="project" value="InterPro"/>
</dbReference>
<organism evidence="3 4">
    <name type="scientific">Liquorilactobacillus cacaonum DSM 21116</name>
    <dbReference type="NCBI Taxonomy" id="1423729"/>
    <lineage>
        <taxon>Bacteria</taxon>
        <taxon>Bacillati</taxon>
        <taxon>Bacillota</taxon>
        <taxon>Bacilli</taxon>
        <taxon>Lactobacillales</taxon>
        <taxon>Lactobacillaceae</taxon>
        <taxon>Liquorilactobacillus</taxon>
    </lineage>
</organism>
<keyword evidence="2" id="KW-1133">Transmembrane helix</keyword>
<evidence type="ECO:0000313" key="3">
    <source>
        <dbReference type="EMBL" id="KRM90731.1"/>
    </source>
</evidence>
<reference evidence="3 4" key="1">
    <citation type="journal article" date="2015" name="Genome Announc.">
        <title>Expanding the biotechnology potential of lactobacilli through comparative genomics of 213 strains and associated genera.</title>
        <authorList>
            <person name="Sun Z."/>
            <person name="Harris H.M."/>
            <person name="McCann A."/>
            <person name="Guo C."/>
            <person name="Argimon S."/>
            <person name="Zhang W."/>
            <person name="Yang X."/>
            <person name="Jeffery I.B."/>
            <person name="Cooney J.C."/>
            <person name="Kagawa T.F."/>
            <person name="Liu W."/>
            <person name="Song Y."/>
            <person name="Salvetti E."/>
            <person name="Wrobel A."/>
            <person name="Rasinkangas P."/>
            <person name="Parkhill J."/>
            <person name="Rea M.C."/>
            <person name="O'Sullivan O."/>
            <person name="Ritari J."/>
            <person name="Douillard F.P."/>
            <person name="Paul Ross R."/>
            <person name="Yang R."/>
            <person name="Briner A.E."/>
            <person name="Felis G.E."/>
            <person name="de Vos W.M."/>
            <person name="Barrangou R."/>
            <person name="Klaenhammer T.R."/>
            <person name="Caufield P.W."/>
            <person name="Cui Y."/>
            <person name="Zhang H."/>
            <person name="O'Toole P.W."/>
        </authorList>
    </citation>
    <scope>NUCLEOTIDE SEQUENCE [LARGE SCALE GENOMIC DNA]</scope>
    <source>
        <strain evidence="3 4">DSM 21116</strain>
    </source>
</reference>
<keyword evidence="2" id="KW-0812">Transmembrane</keyword>
<proteinExistence type="inferred from homology"/>
<keyword evidence="2" id="KW-0472">Membrane</keyword>
<comment type="caution">
    <text evidence="3">The sequence shown here is derived from an EMBL/GenBank/DDBJ whole genome shotgun (WGS) entry which is preliminary data.</text>
</comment>
<dbReference type="AlphaFoldDB" id="A0A0R2CQZ2"/>
<keyword evidence="4" id="KW-1185">Reference proteome</keyword>
<evidence type="ECO:0008006" key="5">
    <source>
        <dbReference type="Google" id="ProtNLM"/>
    </source>
</evidence>
<sequence length="74" mass="8227">MYVLISWFPAAQGSKLAEILGRLCEPYLSIFDRFVPTIGGISFSPVVGLIALQFIQNGFNYIFTSFFGFLLALV</sequence>
<dbReference type="PANTHER" id="PTHR33219">
    <property type="entry name" value="YLMG HOMOLOG PROTEIN 2, CHLOROPLASTIC"/>
    <property type="match status" value="1"/>
</dbReference>
<evidence type="ECO:0000256" key="1">
    <source>
        <dbReference type="ARBA" id="ARBA00010894"/>
    </source>
</evidence>
<evidence type="ECO:0000256" key="2">
    <source>
        <dbReference type="SAM" id="Phobius"/>
    </source>
</evidence>
<feature type="transmembrane region" description="Helical" evidence="2">
    <location>
        <begin position="54"/>
        <end position="73"/>
    </location>
</feature>
<dbReference type="PATRIC" id="fig|1423729.3.peg.730"/>
<dbReference type="PANTHER" id="PTHR33219:SF14">
    <property type="entry name" value="PROTEIN COFACTOR ASSEMBLY OF COMPLEX C SUBUNIT B CCB3, CHLOROPLASTIC-RELATED"/>
    <property type="match status" value="1"/>
</dbReference>
<dbReference type="STRING" id="1423729.FC80_GL000722"/>
<name>A0A0R2CQZ2_9LACO</name>
<dbReference type="InterPro" id="IPR003425">
    <property type="entry name" value="CCB3/YggT"/>
</dbReference>
<gene>
    <name evidence="3" type="ORF">FC80_GL000722</name>
</gene>
<comment type="similarity">
    <text evidence="1">Belongs to the YggT family.</text>
</comment>